<feature type="transmembrane region" description="Helical" evidence="2">
    <location>
        <begin position="12"/>
        <end position="34"/>
    </location>
</feature>
<dbReference type="Proteomes" id="UP000001520">
    <property type="component" value="Chromosome"/>
</dbReference>
<comment type="similarity">
    <text evidence="1">Belongs to the transglycosylase Slt family.</text>
</comment>
<dbReference type="AlphaFoldDB" id="D3P8M0"/>
<dbReference type="HOGENOM" id="CLU_1203214_0_0_0"/>
<evidence type="ECO:0000259" key="3">
    <source>
        <dbReference type="Pfam" id="PF01464"/>
    </source>
</evidence>
<dbReference type="InterPro" id="IPR023346">
    <property type="entry name" value="Lysozyme-like_dom_sf"/>
</dbReference>
<dbReference type="eggNOG" id="COG0741">
    <property type="taxonomic scope" value="Bacteria"/>
</dbReference>
<evidence type="ECO:0000313" key="4">
    <source>
        <dbReference type="EMBL" id="BAI81060.1"/>
    </source>
</evidence>
<protein>
    <recommendedName>
        <fullName evidence="3">Transglycosylase SLT domain-containing protein</fullName>
    </recommendedName>
</protein>
<keyword evidence="2" id="KW-0472">Membrane</keyword>
<accession>D3P8M0</accession>
<dbReference type="STRING" id="639282.DEFDS_1602"/>
<keyword evidence="5" id="KW-1185">Reference proteome</keyword>
<feature type="domain" description="Transglycosylase SLT" evidence="3">
    <location>
        <begin position="102"/>
        <end position="214"/>
    </location>
</feature>
<keyword evidence="2" id="KW-1133">Transmembrane helix</keyword>
<dbReference type="PANTHER" id="PTHR37423">
    <property type="entry name" value="SOLUBLE LYTIC MUREIN TRANSGLYCOSYLASE-RELATED"/>
    <property type="match status" value="1"/>
</dbReference>
<reference evidence="4 5" key="1">
    <citation type="journal article" date="2010" name="DNA Res.">
        <title>Bacterial lifestyle in a deep-sea hydrothermal vent chimney revealed by the genome sequence of the thermophilic bacterium Deferribacter desulfuricans SSM1.</title>
        <authorList>
            <person name="Takaki Y."/>
            <person name="Shimamura S."/>
            <person name="Nakagawa S."/>
            <person name="Fukuhara Y."/>
            <person name="Horikawa H."/>
            <person name="Ankai A."/>
            <person name="Harada T."/>
            <person name="Hosoyama A."/>
            <person name="Oguchi A."/>
            <person name="Fukui S."/>
            <person name="Fujita N."/>
            <person name="Takami H."/>
            <person name="Takai K."/>
        </authorList>
    </citation>
    <scope>NUCLEOTIDE SEQUENCE [LARGE SCALE GENOMIC DNA]</scope>
    <source>
        <strain evidence="5">DSM 14783 / JCM 11476 / NBRC 101012 / SSM1</strain>
    </source>
</reference>
<dbReference type="OrthoDB" id="9794745at2"/>
<keyword evidence="2" id="KW-0812">Transmembrane</keyword>
<dbReference type="Pfam" id="PF01464">
    <property type="entry name" value="SLT"/>
    <property type="match status" value="1"/>
</dbReference>
<name>D3P8M0_DEFDS</name>
<organism evidence="4 5">
    <name type="scientific">Deferribacter desulfuricans (strain DSM 14783 / JCM 11476 / NBRC 101012 / SSM1)</name>
    <dbReference type="NCBI Taxonomy" id="639282"/>
    <lineage>
        <taxon>Bacteria</taxon>
        <taxon>Pseudomonadati</taxon>
        <taxon>Deferribacterota</taxon>
        <taxon>Deferribacteres</taxon>
        <taxon>Deferribacterales</taxon>
        <taxon>Deferribacteraceae</taxon>
        <taxon>Deferribacter</taxon>
    </lineage>
</organism>
<sequence length="233" mass="27178">MQKFKNNLVLNSFLNNLFLILFTYSILISALTYYNINKINMLEKLTSEKVTVLSSLINKKSKNKYLISKYNQIIDINNVLSYLTNKNIKYSTMDISYTIVDESTKEHIDPYLILSLILTESSFNHKSISRKGAIGLMQILPNTAYYVSQLNDDIDISHRKELFDPITNIKIGISYFSYLLKKYNGNVKYAIIAYNLGPTKLNYRLRKNKKLPKFYYNKVLRNYQLISTIKNNA</sequence>
<proteinExistence type="inferred from homology"/>
<dbReference type="CAZy" id="GH23">
    <property type="family name" value="Glycoside Hydrolase Family 23"/>
</dbReference>
<dbReference type="CDD" id="cd16896">
    <property type="entry name" value="LT_Slt70-like"/>
    <property type="match status" value="1"/>
</dbReference>
<evidence type="ECO:0000256" key="2">
    <source>
        <dbReference type="SAM" id="Phobius"/>
    </source>
</evidence>
<evidence type="ECO:0000313" key="5">
    <source>
        <dbReference type="Proteomes" id="UP000001520"/>
    </source>
</evidence>
<gene>
    <name evidence="4" type="ordered locus">DEFDS_1602</name>
</gene>
<dbReference type="Gene3D" id="1.10.530.10">
    <property type="match status" value="1"/>
</dbReference>
<dbReference type="PANTHER" id="PTHR37423:SF2">
    <property type="entry name" value="MEMBRANE-BOUND LYTIC MUREIN TRANSGLYCOSYLASE C"/>
    <property type="match status" value="1"/>
</dbReference>
<dbReference type="KEGG" id="ddf:DEFDS_1602"/>
<dbReference type="InterPro" id="IPR008258">
    <property type="entry name" value="Transglycosylase_SLT_dom_1"/>
</dbReference>
<dbReference type="SUPFAM" id="SSF53955">
    <property type="entry name" value="Lysozyme-like"/>
    <property type="match status" value="1"/>
</dbReference>
<evidence type="ECO:0000256" key="1">
    <source>
        <dbReference type="ARBA" id="ARBA00007734"/>
    </source>
</evidence>
<dbReference type="EMBL" id="AP011529">
    <property type="protein sequence ID" value="BAI81060.1"/>
    <property type="molecule type" value="Genomic_DNA"/>
</dbReference>